<comment type="caution">
    <text evidence="6">The sequence shown here is derived from an EMBL/GenBank/DDBJ whole genome shotgun (WGS) entry which is preliminary data.</text>
</comment>
<evidence type="ECO:0000256" key="3">
    <source>
        <dbReference type="ARBA" id="ARBA00023125"/>
    </source>
</evidence>
<dbReference type="Gene3D" id="3.40.190.290">
    <property type="match status" value="1"/>
</dbReference>
<sequence>MRPSFDDLNYFVEVANTKNLSRAAQRLGITQPSVSAAIKRLEQAFTTPLLVRNRSGVQLTRSGIALEEHSRKFMAQWEQLKTNVIRAGTDMAGTFTIGCHPSVALYTLPHLIPALKRIHPHITLNLVHDLSRKITEQIIGCEIDFGLVINPIRHPDLVIHTLFFDEVALWCSLEYDSALSAHEGVNTLYCDPNLKQSQTLLKALDLKQFQIEHSNNLEVIASLVAQSVGLGILPERVANKCPQPLRRYPHSDDVVMDELCLVHRADIQKSAASQHLKLAIKSLLTEPHYL</sequence>
<dbReference type="InterPro" id="IPR000847">
    <property type="entry name" value="LysR_HTH_N"/>
</dbReference>
<dbReference type="AlphaFoldDB" id="A0A9W4QUE3"/>
<dbReference type="GO" id="GO:0003700">
    <property type="term" value="F:DNA-binding transcription factor activity"/>
    <property type="evidence" value="ECO:0007669"/>
    <property type="project" value="InterPro"/>
</dbReference>
<dbReference type="PANTHER" id="PTHR30419">
    <property type="entry name" value="HTH-TYPE TRANSCRIPTIONAL REGULATOR YBHD"/>
    <property type="match status" value="1"/>
</dbReference>
<dbReference type="GO" id="GO:0003677">
    <property type="term" value="F:DNA binding"/>
    <property type="evidence" value="ECO:0007669"/>
    <property type="project" value="UniProtKB-KW"/>
</dbReference>
<protein>
    <submittedName>
        <fullName evidence="6">Hca operon transcriptional activator HcaR</fullName>
    </submittedName>
</protein>
<evidence type="ECO:0000313" key="8">
    <source>
        <dbReference type="Proteomes" id="UP001152467"/>
    </source>
</evidence>
<dbReference type="GO" id="GO:0005829">
    <property type="term" value="C:cytosol"/>
    <property type="evidence" value="ECO:0007669"/>
    <property type="project" value="TreeGrafter"/>
</dbReference>
<comment type="similarity">
    <text evidence="1">Belongs to the LysR transcriptional regulatory family.</text>
</comment>
<evidence type="ECO:0000313" key="7">
    <source>
        <dbReference type="EMBL" id="CAH9061150.1"/>
    </source>
</evidence>
<dbReference type="EMBL" id="CAMAPC010000003">
    <property type="protein sequence ID" value="CAH9053678.1"/>
    <property type="molecule type" value="Genomic_DNA"/>
</dbReference>
<organism evidence="6 8">
    <name type="scientific">Pseudoalteromonas holothuriae</name>
    <dbReference type="NCBI Taxonomy" id="2963714"/>
    <lineage>
        <taxon>Bacteria</taxon>
        <taxon>Pseudomonadati</taxon>
        <taxon>Pseudomonadota</taxon>
        <taxon>Gammaproteobacteria</taxon>
        <taxon>Alteromonadales</taxon>
        <taxon>Pseudoalteromonadaceae</taxon>
        <taxon>Pseudoalteromonas</taxon>
    </lineage>
</organism>
<keyword evidence="3" id="KW-0238">DNA-binding</keyword>
<evidence type="ECO:0000256" key="2">
    <source>
        <dbReference type="ARBA" id="ARBA00023015"/>
    </source>
</evidence>
<dbReference type="Proteomes" id="UP001152485">
    <property type="component" value="Unassembled WGS sequence"/>
</dbReference>
<evidence type="ECO:0000259" key="5">
    <source>
        <dbReference type="PROSITE" id="PS50931"/>
    </source>
</evidence>
<evidence type="ECO:0000313" key="9">
    <source>
        <dbReference type="Proteomes" id="UP001152485"/>
    </source>
</evidence>
<dbReference type="InterPro" id="IPR036388">
    <property type="entry name" value="WH-like_DNA-bd_sf"/>
</dbReference>
<evidence type="ECO:0000256" key="1">
    <source>
        <dbReference type="ARBA" id="ARBA00009437"/>
    </source>
</evidence>
<accession>A0A9W4QUE3</accession>
<dbReference type="Pfam" id="PF00126">
    <property type="entry name" value="HTH_1"/>
    <property type="match status" value="1"/>
</dbReference>
<dbReference type="PROSITE" id="PS50931">
    <property type="entry name" value="HTH_LYSR"/>
    <property type="match status" value="1"/>
</dbReference>
<keyword evidence="8" id="KW-1185">Reference proteome</keyword>
<dbReference type="SUPFAM" id="SSF46785">
    <property type="entry name" value="Winged helix' DNA-binding domain"/>
    <property type="match status" value="1"/>
</dbReference>
<dbReference type="CDD" id="cd05466">
    <property type="entry name" value="PBP2_LTTR_substrate"/>
    <property type="match status" value="1"/>
</dbReference>
<dbReference type="InterPro" id="IPR005119">
    <property type="entry name" value="LysR_subst-bd"/>
</dbReference>
<dbReference type="Proteomes" id="UP001152467">
    <property type="component" value="Unassembled WGS sequence"/>
</dbReference>
<name>A0A9W4QUE3_9GAMM</name>
<dbReference type="EMBL" id="CAMAPD010000011">
    <property type="protein sequence ID" value="CAH9061150.1"/>
    <property type="molecule type" value="Genomic_DNA"/>
</dbReference>
<dbReference type="SUPFAM" id="SSF53850">
    <property type="entry name" value="Periplasmic binding protein-like II"/>
    <property type="match status" value="1"/>
</dbReference>
<evidence type="ECO:0000313" key="6">
    <source>
        <dbReference type="EMBL" id="CAH9053678.1"/>
    </source>
</evidence>
<keyword evidence="4" id="KW-0804">Transcription</keyword>
<reference evidence="6 9" key="1">
    <citation type="submission" date="2022-07" db="EMBL/GenBank/DDBJ databases">
        <authorList>
            <person name="Criscuolo A."/>
        </authorList>
    </citation>
    <scope>NUCLEOTIDE SEQUENCE</scope>
    <source>
        <strain evidence="9">CIP 111951</strain>
        <strain evidence="6">CIP111854</strain>
        <strain evidence="7">CIP111951</strain>
    </source>
</reference>
<dbReference type="RefSeq" id="WP_261593644.1">
    <property type="nucleotide sequence ID" value="NZ_CAMAPC010000003.1"/>
</dbReference>
<dbReference type="InterPro" id="IPR050950">
    <property type="entry name" value="HTH-type_LysR_regulators"/>
</dbReference>
<dbReference type="FunFam" id="1.10.10.10:FF:000001">
    <property type="entry name" value="LysR family transcriptional regulator"/>
    <property type="match status" value="1"/>
</dbReference>
<dbReference type="InterPro" id="IPR036390">
    <property type="entry name" value="WH_DNA-bd_sf"/>
</dbReference>
<keyword evidence="2" id="KW-0805">Transcription regulation</keyword>
<proteinExistence type="inferred from homology"/>
<evidence type="ECO:0000256" key="4">
    <source>
        <dbReference type="ARBA" id="ARBA00023163"/>
    </source>
</evidence>
<dbReference type="PRINTS" id="PR00039">
    <property type="entry name" value="HTHLYSR"/>
</dbReference>
<dbReference type="Gene3D" id="3.40.190.10">
    <property type="entry name" value="Periplasmic binding protein-like II"/>
    <property type="match status" value="1"/>
</dbReference>
<dbReference type="Gene3D" id="1.10.10.10">
    <property type="entry name" value="Winged helix-like DNA-binding domain superfamily/Winged helix DNA-binding domain"/>
    <property type="match status" value="1"/>
</dbReference>
<feature type="domain" description="HTH lysR-type" evidence="5">
    <location>
        <begin position="3"/>
        <end position="60"/>
    </location>
</feature>
<dbReference type="Pfam" id="PF03466">
    <property type="entry name" value="LysR_substrate"/>
    <property type="match status" value="1"/>
</dbReference>
<gene>
    <name evidence="6" type="primary">hcaR</name>
    <name evidence="6" type="ORF">PSECIP111854_01217</name>
    <name evidence="7" type="ORF">PSECIP111951_02427</name>
</gene>